<proteinExistence type="predicted"/>
<protein>
    <recommendedName>
        <fullName evidence="3">VWFA domain-containing protein</fullName>
    </recommendedName>
</protein>
<evidence type="ECO:0000313" key="1">
    <source>
        <dbReference type="EMBL" id="ORY56515.1"/>
    </source>
</evidence>
<name>A0A1Y2DCV3_9FUNG</name>
<evidence type="ECO:0000313" key="2">
    <source>
        <dbReference type="Proteomes" id="UP000193920"/>
    </source>
</evidence>
<dbReference type="EMBL" id="MCOG01000073">
    <property type="protein sequence ID" value="ORY56515.1"/>
    <property type="molecule type" value="Genomic_DNA"/>
</dbReference>
<keyword evidence="2" id="KW-1185">Reference proteome</keyword>
<accession>A0A1Y2DCV3</accession>
<organism evidence="1 2">
    <name type="scientific">Neocallimastix californiae</name>
    <dbReference type="NCBI Taxonomy" id="1754190"/>
    <lineage>
        <taxon>Eukaryota</taxon>
        <taxon>Fungi</taxon>
        <taxon>Fungi incertae sedis</taxon>
        <taxon>Chytridiomycota</taxon>
        <taxon>Chytridiomycota incertae sedis</taxon>
        <taxon>Neocallimastigomycetes</taxon>
        <taxon>Neocallimastigales</taxon>
        <taxon>Neocallimastigaceae</taxon>
        <taxon>Neocallimastix</taxon>
    </lineage>
</organism>
<reference evidence="1 2" key="1">
    <citation type="submission" date="2016-08" db="EMBL/GenBank/DDBJ databases">
        <title>A Parts List for Fungal Cellulosomes Revealed by Comparative Genomics.</title>
        <authorList>
            <consortium name="DOE Joint Genome Institute"/>
            <person name="Haitjema C.H."/>
            <person name="Gilmore S.P."/>
            <person name="Henske J.K."/>
            <person name="Solomon K.V."/>
            <person name="De Groot R."/>
            <person name="Kuo A."/>
            <person name="Mondo S.J."/>
            <person name="Salamov A.A."/>
            <person name="Labutti K."/>
            <person name="Zhao Z."/>
            <person name="Chiniquy J."/>
            <person name="Barry K."/>
            <person name="Brewer H.M."/>
            <person name="Purvine S.O."/>
            <person name="Wright A.T."/>
            <person name="Boxma B."/>
            <person name="Van Alen T."/>
            <person name="Hackstein J.H."/>
            <person name="Baker S.E."/>
            <person name="Grigoriev I.V."/>
            <person name="O'Malley M.A."/>
        </authorList>
    </citation>
    <scope>NUCLEOTIDE SEQUENCE [LARGE SCALE GENOMIC DNA]</scope>
    <source>
        <strain evidence="1 2">G1</strain>
    </source>
</reference>
<comment type="caution">
    <text evidence="1">The sequence shown here is derived from an EMBL/GenBank/DDBJ whole genome shotgun (WGS) entry which is preliminary data.</text>
</comment>
<dbReference type="AlphaFoldDB" id="A0A1Y2DCV3"/>
<dbReference type="OrthoDB" id="2111088at2759"/>
<sequence length="1028" mass="120982">MADNKDIILYPYQKGYIAEVNIEESNFGGNSNYELILIVDRSGSMRSSYPVLINKLIPHLLDLLKYPENKEVHFIAFEDFVEYRKFTKKDFLSCTEPALGAIEKMTDVFPELEKIFIPENQKTPFRILTLSDGELVVSEERKNVPRLASMFYEKVKDKFRINSQAIRYFTSSAQPDTMALASILQLNTINEATLIDINYRDSFTESAKKVFELFKNDGLDLDLKIKSNKECIKMAPWNDVKNEVELSIGKNIFWIENFDEKTEFVVKIDNKETKMNIKYGEKLTILNYSGVLYTKINEFINKLKILKLIDGVNAQKEINLIIQNFKEFENRLLNESKDEDIVLKDGKLASRLVYLKKLINKRKGLISNQMDMIKNENRLSQLNSQQKADYLRNVDNTKLGKGLARRALKDEEDVEQAILKEVKEISNHIDELKDIDYDNYPSSFYSLSTTVESLEELSTLYKNPVFNEMEITDILKFYNIVGVACNGKIGDYPDPSLYLINKIYPGCYVSIADIATAEEYSKGNEHLKDPGTKGIINNCIPIFTDEKVYKFLKKYSPKMLELSAGLGMRRVLADIPVTFESTILSGLWKNIVTLKDVKTEINIKIFKDICNTMKIVCREKYNNVIEVVKNQLNDKNNKNALYINNYSLFQMLPVIYNCAYNKYFDSNELKNVYRAIARFEIYKIIRTKIRKSDIKTDYIKESLYKLLGINIEKYATKLPALFEKLEDPQFFDNYFIDKTIVNDYKKLISWTEIIPYSYMLFSKLFETNYIECIKNLNYEFTKEYFGINYDYDKFIAFNIIQSFIFKFKNERENEDEKIMKIIDSDREEEVDNFLREQTRKFYEEDYKSRLANKEKEEEKIITEELIDKLISCNDLSEFKKLIQDGITKGYFNYKFVNESSNGYLDLKYKLLDEKLDVPLRFEKMKLMLIGKDENEQIIWNNGNGIRTGIKDYKEFILKYNESLWKEIRKDKNFYIYREKPNRHGHSNFKVSFWAMGFDSLQEFIENSTKEEVEEYKRIHYNCCGINHL</sequence>
<gene>
    <name evidence="1" type="ORF">LY90DRAFT_669389</name>
</gene>
<dbReference type="Proteomes" id="UP000193920">
    <property type="component" value="Unassembled WGS sequence"/>
</dbReference>
<evidence type="ECO:0008006" key="3">
    <source>
        <dbReference type="Google" id="ProtNLM"/>
    </source>
</evidence>